<sequence length="243" mass="27174">MASLSLRHLSKTYDNGVNAIKDVTLEVDDKEFMVLAGSMGCGISTVLRMIAGVEDITDGELLVDGERMNETPSIDRDMAMIFKNGKLYPQMNIYDNLAFGLKLKELPIGEIDARIAEVTQVLNIGHLLDKMTEDLDEKERALVVLGRAIVKKPKVFLLDEPFSSLSKELKKEMQELLWSLYEKMQITVVYVTHNSEDIRHTDTRVAVMNDGSVQQIGTIGELYDNPATPYVSEFLGVAVEEVC</sequence>
<dbReference type="Pfam" id="PF00005">
    <property type="entry name" value="ABC_tran"/>
    <property type="match status" value="1"/>
</dbReference>
<evidence type="ECO:0000259" key="3">
    <source>
        <dbReference type="PROSITE" id="PS50893"/>
    </source>
</evidence>
<organism evidence="4 5">
    <name type="scientific">Anaerobutyricum hallii</name>
    <dbReference type="NCBI Taxonomy" id="39488"/>
    <lineage>
        <taxon>Bacteria</taxon>
        <taxon>Bacillati</taxon>
        <taxon>Bacillota</taxon>
        <taxon>Clostridia</taxon>
        <taxon>Lachnospirales</taxon>
        <taxon>Lachnospiraceae</taxon>
        <taxon>Anaerobutyricum</taxon>
    </lineage>
</organism>
<dbReference type="KEGG" id="ehl:EHLA_0603"/>
<keyword evidence="1" id="KW-0547">Nucleotide-binding</keyword>
<gene>
    <name evidence="4" type="ORF">EHLA_0603</name>
</gene>
<evidence type="ECO:0000256" key="1">
    <source>
        <dbReference type="ARBA" id="ARBA00022741"/>
    </source>
</evidence>
<dbReference type="SMART" id="SM00382">
    <property type="entry name" value="AAA"/>
    <property type="match status" value="1"/>
</dbReference>
<proteinExistence type="predicted"/>
<dbReference type="InterPro" id="IPR027417">
    <property type="entry name" value="P-loop_NTPase"/>
</dbReference>
<dbReference type="STRING" id="39488.ERS852450_03265"/>
<dbReference type="EC" id="3.6.1.3" evidence="4"/>
<dbReference type="PANTHER" id="PTHR43875:SF1">
    <property type="entry name" value="OSMOPROTECTIVE COMPOUNDS UPTAKE ATP-BINDING PROTEIN GGTA"/>
    <property type="match status" value="1"/>
</dbReference>
<dbReference type="EMBL" id="LT907978">
    <property type="protein sequence ID" value="SOB71366.1"/>
    <property type="molecule type" value="Genomic_DNA"/>
</dbReference>
<dbReference type="SUPFAM" id="SSF52540">
    <property type="entry name" value="P-loop containing nucleoside triphosphate hydrolases"/>
    <property type="match status" value="1"/>
</dbReference>
<dbReference type="PROSITE" id="PS50893">
    <property type="entry name" value="ABC_TRANSPORTER_2"/>
    <property type="match status" value="1"/>
</dbReference>
<dbReference type="RefSeq" id="WP_096239270.1">
    <property type="nucleotide sequence ID" value="NZ_LT907978.1"/>
</dbReference>
<dbReference type="Proteomes" id="UP000217549">
    <property type="component" value="Chromosome I"/>
</dbReference>
<keyword evidence="5" id="KW-1185">Reference proteome</keyword>
<dbReference type="Gene3D" id="3.40.50.300">
    <property type="entry name" value="P-loop containing nucleotide triphosphate hydrolases"/>
    <property type="match status" value="1"/>
</dbReference>
<dbReference type="GO" id="GO:0005524">
    <property type="term" value="F:ATP binding"/>
    <property type="evidence" value="ECO:0007669"/>
    <property type="project" value="UniProtKB-KW"/>
</dbReference>
<dbReference type="PANTHER" id="PTHR43875">
    <property type="entry name" value="MALTODEXTRIN IMPORT ATP-BINDING PROTEIN MSMX"/>
    <property type="match status" value="1"/>
</dbReference>
<dbReference type="InterPro" id="IPR003439">
    <property type="entry name" value="ABC_transporter-like_ATP-bd"/>
</dbReference>
<dbReference type="GO" id="GO:0016887">
    <property type="term" value="F:ATP hydrolysis activity"/>
    <property type="evidence" value="ECO:0007669"/>
    <property type="project" value="InterPro"/>
</dbReference>
<evidence type="ECO:0000256" key="2">
    <source>
        <dbReference type="ARBA" id="ARBA00022840"/>
    </source>
</evidence>
<keyword evidence="2" id="KW-0067">ATP-binding</keyword>
<name>A0A285PQD1_9FIRM</name>
<dbReference type="InterPro" id="IPR003593">
    <property type="entry name" value="AAA+_ATPase"/>
</dbReference>
<feature type="domain" description="ABC transporter" evidence="3">
    <location>
        <begin position="4"/>
        <end position="235"/>
    </location>
</feature>
<evidence type="ECO:0000313" key="4">
    <source>
        <dbReference type="EMBL" id="SOB71366.1"/>
    </source>
</evidence>
<dbReference type="AlphaFoldDB" id="A0A285PQD1"/>
<protein>
    <submittedName>
        <fullName evidence="4">Adenosinetriphosphatase</fullName>
        <ecNumber evidence="4">3.6.1.3</ecNumber>
    </submittedName>
</protein>
<keyword evidence="4" id="KW-0378">Hydrolase</keyword>
<accession>A0A285PQD1</accession>
<reference evidence="5" key="1">
    <citation type="submission" date="2017-09" db="EMBL/GenBank/DDBJ databases">
        <authorList>
            <person name="Shetty A S."/>
        </authorList>
    </citation>
    <scope>NUCLEOTIDE SEQUENCE [LARGE SCALE GENOMIC DNA]</scope>
</reference>
<dbReference type="GO" id="GO:0055052">
    <property type="term" value="C:ATP-binding cassette (ABC) transporter complex, substrate-binding subunit-containing"/>
    <property type="evidence" value="ECO:0007669"/>
    <property type="project" value="TreeGrafter"/>
</dbReference>
<evidence type="ECO:0000313" key="5">
    <source>
        <dbReference type="Proteomes" id="UP000217549"/>
    </source>
</evidence>
<dbReference type="InterPro" id="IPR047641">
    <property type="entry name" value="ABC_transpr_MalK/UgpC-like"/>
</dbReference>